<proteinExistence type="predicted"/>
<dbReference type="EMBL" id="CAMKVN010004816">
    <property type="protein sequence ID" value="CAI2187798.1"/>
    <property type="molecule type" value="Genomic_DNA"/>
</dbReference>
<gene>
    <name evidence="3" type="ORF">FWILDA_LOCUS13262</name>
</gene>
<keyword evidence="4" id="KW-1185">Reference proteome</keyword>
<reference evidence="3" key="1">
    <citation type="submission" date="2022-08" db="EMBL/GenBank/DDBJ databases">
        <authorList>
            <person name="Kallberg Y."/>
            <person name="Tangrot J."/>
            <person name="Rosling A."/>
        </authorList>
    </citation>
    <scope>NUCLEOTIDE SEQUENCE</scope>
    <source>
        <strain evidence="3">Wild A</strain>
    </source>
</reference>
<feature type="region of interest" description="Disordered" evidence="2">
    <location>
        <begin position="18"/>
        <end position="41"/>
    </location>
</feature>
<dbReference type="OrthoDB" id="2444257at2759"/>
<accession>A0A9W4T0Z4</accession>
<evidence type="ECO:0000313" key="3">
    <source>
        <dbReference type="EMBL" id="CAI2187798.1"/>
    </source>
</evidence>
<evidence type="ECO:0000313" key="4">
    <source>
        <dbReference type="Proteomes" id="UP001153678"/>
    </source>
</evidence>
<keyword evidence="1" id="KW-0175">Coiled coil</keyword>
<feature type="compositionally biased region" description="Polar residues" evidence="2">
    <location>
        <begin position="23"/>
        <end position="36"/>
    </location>
</feature>
<comment type="caution">
    <text evidence="3">The sequence shown here is derived from an EMBL/GenBank/DDBJ whole genome shotgun (WGS) entry which is preliminary data.</text>
</comment>
<organism evidence="3 4">
    <name type="scientific">Funneliformis geosporum</name>
    <dbReference type="NCBI Taxonomy" id="1117311"/>
    <lineage>
        <taxon>Eukaryota</taxon>
        <taxon>Fungi</taxon>
        <taxon>Fungi incertae sedis</taxon>
        <taxon>Mucoromycota</taxon>
        <taxon>Glomeromycotina</taxon>
        <taxon>Glomeromycetes</taxon>
        <taxon>Glomerales</taxon>
        <taxon>Glomeraceae</taxon>
        <taxon>Funneliformis</taxon>
    </lineage>
</organism>
<dbReference type="Proteomes" id="UP001153678">
    <property type="component" value="Unassembled WGS sequence"/>
</dbReference>
<feature type="coiled-coil region" evidence="1">
    <location>
        <begin position="101"/>
        <end position="128"/>
    </location>
</feature>
<protein>
    <submittedName>
        <fullName evidence="3">13126_t:CDS:1</fullName>
    </submittedName>
</protein>
<evidence type="ECO:0000256" key="2">
    <source>
        <dbReference type="SAM" id="MobiDB-lite"/>
    </source>
</evidence>
<sequence length="239" mass="28182">MLTRDDSNRFNLQYKDKERGRSRSLTSEEINNSCSPTYEERSHSCRPTYEERSYSHSLTFEAEELVLPSKINKISSLKVVSVDNNFLGALMNKQDIIICNQKDIMNNINDIKKKLDNHDKELELLTHNNAETGSFGINQLQPFKEKWRKDEIKNWKNNSKIRIAYNELYNHIDSQDQESDTYIAKFIKKMFARNDRTELNALWIQAVLEIIFDPEYLSTKLDTKAVDKRFEMLKNEKEA</sequence>
<name>A0A9W4T0Z4_9GLOM</name>
<dbReference type="AlphaFoldDB" id="A0A9W4T0Z4"/>
<evidence type="ECO:0000256" key="1">
    <source>
        <dbReference type="SAM" id="Coils"/>
    </source>
</evidence>